<dbReference type="PATRIC" id="fig|1121448.10.peg.3456"/>
<dbReference type="Pfam" id="PF02594">
    <property type="entry name" value="DUF167"/>
    <property type="match status" value="1"/>
</dbReference>
<protein>
    <recommendedName>
        <fullName evidence="2">UPF0235 protein DGI_3505</fullName>
    </recommendedName>
</protein>
<dbReference type="Gene3D" id="3.30.1200.10">
    <property type="entry name" value="YggU-like"/>
    <property type="match status" value="1"/>
</dbReference>
<dbReference type="KEGG" id="dgg:DGI_3505"/>
<dbReference type="AlphaFoldDB" id="T2GGH3"/>
<accession>T2GGH3</accession>
<reference evidence="3 4" key="1">
    <citation type="journal article" date="2013" name="J. Bacteriol.">
        <title>Roles of HynAB and Ech, the only two hydrogenases found in the model sulfate reducer Desulfovibrio gigas.</title>
        <authorList>
            <person name="Morais-Silva F.O."/>
            <person name="Santos C.I."/>
            <person name="Rodrigues R."/>
            <person name="Pereira I.A."/>
            <person name="Rodrigues-Pousada C."/>
        </authorList>
    </citation>
    <scope>NUCLEOTIDE SEQUENCE [LARGE SCALE GENOMIC DNA]</scope>
    <source>
        <strain evidence="4">ATCC 19364 / DSM 1382 / NCIMB 9332 / VKM B-1759</strain>
    </source>
</reference>
<dbReference type="OrthoDB" id="9800587at2"/>
<comment type="similarity">
    <text evidence="1 2">Belongs to the UPF0235 family.</text>
</comment>
<evidence type="ECO:0000313" key="4">
    <source>
        <dbReference type="Proteomes" id="UP000016587"/>
    </source>
</evidence>
<dbReference type="EMBL" id="CP006585">
    <property type="protein sequence ID" value="AGW15182.1"/>
    <property type="molecule type" value="Genomic_DNA"/>
</dbReference>
<gene>
    <name evidence="3" type="ORF">DGI_3505</name>
</gene>
<sequence length="109" mass="11397">MPTSPAARPPYAEPAGPGVWRLRVWVQPGAKSEGPAGEYQGCLKLKVAAPAVDNKANAALVKLVARVLGCRASSVQVESGQTSRKKALRIELPAEPAWSRLAAGQAEPS</sequence>
<dbReference type="HOGENOM" id="CLU_130694_6_2_7"/>
<dbReference type="PANTHER" id="PTHR13420">
    <property type="entry name" value="UPF0235 PROTEIN C15ORF40"/>
    <property type="match status" value="1"/>
</dbReference>
<dbReference type="HAMAP" id="MF_00634">
    <property type="entry name" value="UPF0235"/>
    <property type="match status" value="1"/>
</dbReference>
<dbReference type="SMART" id="SM01152">
    <property type="entry name" value="DUF167"/>
    <property type="match status" value="1"/>
</dbReference>
<evidence type="ECO:0000256" key="2">
    <source>
        <dbReference type="HAMAP-Rule" id="MF_00634"/>
    </source>
</evidence>
<dbReference type="RefSeq" id="WP_021762310.1">
    <property type="nucleotide sequence ID" value="NC_022444.1"/>
</dbReference>
<keyword evidence="4" id="KW-1185">Reference proteome</keyword>
<dbReference type="PANTHER" id="PTHR13420:SF7">
    <property type="entry name" value="UPF0235 PROTEIN C15ORF40"/>
    <property type="match status" value="1"/>
</dbReference>
<name>T2GGH3_MEGG1</name>
<dbReference type="InterPro" id="IPR003746">
    <property type="entry name" value="DUF167"/>
</dbReference>
<dbReference type="STRING" id="1121448.DGI_3505"/>
<dbReference type="SUPFAM" id="SSF69786">
    <property type="entry name" value="YggU-like"/>
    <property type="match status" value="1"/>
</dbReference>
<dbReference type="NCBIfam" id="TIGR00251">
    <property type="entry name" value="DUF167 family protein"/>
    <property type="match status" value="1"/>
</dbReference>
<dbReference type="eggNOG" id="COG1872">
    <property type="taxonomic scope" value="Bacteria"/>
</dbReference>
<dbReference type="GO" id="GO:0005737">
    <property type="term" value="C:cytoplasm"/>
    <property type="evidence" value="ECO:0007669"/>
    <property type="project" value="TreeGrafter"/>
</dbReference>
<reference evidence="4" key="2">
    <citation type="submission" date="2013-07" db="EMBL/GenBank/DDBJ databases">
        <authorList>
            <person name="Morais-Silva F.O."/>
            <person name="Rezende A.M."/>
            <person name="Pimentel C."/>
            <person name="Resende D.M."/>
            <person name="Santos C.I."/>
            <person name="Clemente C."/>
            <person name="de Oliveira L.M."/>
            <person name="da Silva S.M."/>
            <person name="Costa D.A."/>
            <person name="Varela-Raposo A."/>
            <person name="Horacio E.C.A."/>
            <person name="Matos M."/>
            <person name="Flores O."/>
            <person name="Ruiz J.C."/>
            <person name="Rodrigues-Pousada C."/>
        </authorList>
    </citation>
    <scope>NUCLEOTIDE SEQUENCE [LARGE SCALE GENOMIC DNA]</scope>
    <source>
        <strain evidence="4">ATCC 19364 / DSM 1382 / NCIMB 9332 / VKM B-1759</strain>
    </source>
</reference>
<dbReference type="InterPro" id="IPR036591">
    <property type="entry name" value="YggU-like_sf"/>
</dbReference>
<dbReference type="Proteomes" id="UP000016587">
    <property type="component" value="Chromosome"/>
</dbReference>
<evidence type="ECO:0000256" key="1">
    <source>
        <dbReference type="ARBA" id="ARBA00010364"/>
    </source>
</evidence>
<proteinExistence type="inferred from homology"/>
<evidence type="ECO:0000313" key="3">
    <source>
        <dbReference type="EMBL" id="AGW15182.1"/>
    </source>
</evidence>
<organism evidence="3 4">
    <name type="scientific">Megalodesulfovibrio gigas (strain ATCC 19364 / DSM 1382 / NCIMB 9332 / VKM B-1759)</name>
    <name type="common">Desulfovibrio gigas</name>
    <dbReference type="NCBI Taxonomy" id="1121448"/>
    <lineage>
        <taxon>Bacteria</taxon>
        <taxon>Pseudomonadati</taxon>
        <taxon>Thermodesulfobacteriota</taxon>
        <taxon>Desulfovibrionia</taxon>
        <taxon>Desulfovibrionales</taxon>
        <taxon>Desulfovibrionaceae</taxon>
        <taxon>Megalodesulfovibrio</taxon>
    </lineage>
</organism>